<comment type="caution">
    <text evidence="7">The sequence shown here is derived from an EMBL/GenBank/DDBJ whole genome shotgun (WGS) entry which is preliminary data.</text>
</comment>
<proteinExistence type="inferred from homology"/>
<evidence type="ECO:0000313" key="7">
    <source>
        <dbReference type="EMBL" id="MDQ0467838.1"/>
    </source>
</evidence>
<dbReference type="RefSeq" id="WP_307268078.1">
    <property type="nucleotide sequence ID" value="NZ_JAUSVX010000001.1"/>
</dbReference>
<name>A0ABU0J0R2_9HYPH</name>
<dbReference type="Pfam" id="PF02913">
    <property type="entry name" value="FAD-oxidase_C"/>
    <property type="match status" value="1"/>
</dbReference>
<feature type="domain" description="FAD-binding PCMH-type" evidence="6">
    <location>
        <begin position="34"/>
        <end position="213"/>
    </location>
</feature>
<dbReference type="InterPro" id="IPR051264">
    <property type="entry name" value="FAD-oxidored/transferase_4"/>
</dbReference>
<organism evidence="7 8">
    <name type="scientific">Labrys wisconsinensis</name>
    <dbReference type="NCBI Taxonomy" id="425677"/>
    <lineage>
        <taxon>Bacteria</taxon>
        <taxon>Pseudomonadati</taxon>
        <taxon>Pseudomonadota</taxon>
        <taxon>Alphaproteobacteria</taxon>
        <taxon>Hyphomicrobiales</taxon>
        <taxon>Xanthobacteraceae</taxon>
        <taxon>Labrys</taxon>
    </lineage>
</organism>
<dbReference type="Gene3D" id="1.10.45.10">
    <property type="entry name" value="Vanillyl-alcohol Oxidase, Chain A, domain 4"/>
    <property type="match status" value="1"/>
</dbReference>
<dbReference type="PANTHER" id="PTHR43716">
    <property type="entry name" value="D-2-HYDROXYGLUTARATE DEHYDROGENASE, MITOCHONDRIAL"/>
    <property type="match status" value="1"/>
</dbReference>
<dbReference type="PANTHER" id="PTHR43716:SF1">
    <property type="entry name" value="D-2-HYDROXYGLUTARATE DEHYDROGENASE, MITOCHONDRIAL"/>
    <property type="match status" value="1"/>
</dbReference>
<keyword evidence="8" id="KW-1185">Reference proteome</keyword>
<dbReference type="EMBL" id="JAUSVX010000001">
    <property type="protein sequence ID" value="MDQ0467838.1"/>
    <property type="molecule type" value="Genomic_DNA"/>
</dbReference>
<dbReference type="SUPFAM" id="SSF55103">
    <property type="entry name" value="FAD-linked oxidases, C-terminal domain"/>
    <property type="match status" value="1"/>
</dbReference>
<keyword evidence="4" id="KW-0274">FAD</keyword>
<dbReference type="InterPro" id="IPR004113">
    <property type="entry name" value="FAD-bd_oxidored_4_C"/>
</dbReference>
<sequence length="463" mass="47176">MTAALADELAGLLGPEAVRAGAAVALLDPGWNPHNLDAGLVVSPATTAEVSRLLAFCHERGIGVVPQGGRTGLVGGAVSLPGEVVLSLTRMAAVAAIDPVGRTAVVEAGVTLERLQQAAAEHGLDPAIDTAARGSATIGGMIATCAGGIRAFRHGVMRHRVLGLEAVLADGTVIDDMTQVLKTSSGYDLKQLLVGSEGTLGVVTRAVIRLEPLPGPRATALIGLPGAAAALAVVRHFLGADGPSLQAAEIMSGGYATGSAAALGVDGGALGLGAPVHLIVEVSGSIEAETREALEDGLATVWESAGIQGGVVAATLKQRETIWLIREASDAIGRAYGLELWYDVSVPPARIDAYVAEAGRCLAAVDPALELHFIGHLADGNLHVMAARRERPEHVPHEAIEAALYEGLREAGGAFSAEHGVGLDKREALARHGDPGKLAAMRAVKAALDPRGILNPGKVLPPA</sequence>
<dbReference type="PROSITE" id="PS51387">
    <property type="entry name" value="FAD_PCMH"/>
    <property type="match status" value="1"/>
</dbReference>
<evidence type="ECO:0000313" key="8">
    <source>
        <dbReference type="Proteomes" id="UP001242480"/>
    </source>
</evidence>
<dbReference type="InterPro" id="IPR016169">
    <property type="entry name" value="FAD-bd_PCMH_sub2"/>
</dbReference>
<evidence type="ECO:0000256" key="3">
    <source>
        <dbReference type="ARBA" id="ARBA00022630"/>
    </source>
</evidence>
<evidence type="ECO:0000256" key="5">
    <source>
        <dbReference type="ARBA" id="ARBA00023002"/>
    </source>
</evidence>
<dbReference type="InterPro" id="IPR006094">
    <property type="entry name" value="Oxid_FAD_bind_N"/>
</dbReference>
<comment type="similarity">
    <text evidence="2">Belongs to the FAD-binding oxidoreductase/transferase type 4 family.</text>
</comment>
<evidence type="ECO:0000256" key="1">
    <source>
        <dbReference type="ARBA" id="ARBA00001974"/>
    </source>
</evidence>
<accession>A0ABU0J0R2</accession>
<keyword evidence="5" id="KW-0560">Oxidoreductase</keyword>
<dbReference type="InterPro" id="IPR016171">
    <property type="entry name" value="Vanillyl_alc_oxidase_C-sub2"/>
</dbReference>
<dbReference type="Proteomes" id="UP001242480">
    <property type="component" value="Unassembled WGS sequence"/>
</dbReference>
<dbReference type="InterPro" id="IPR036318">
    <property type="entry name" value="FAD-bd_PCMH-like_sf"/>
</dbReference>
<dbReference type="InterPro" id="IPR016164">
    <property type="entry name" value="FAD-linked_Oxase-like_C"/>
</dbReference>
<dbReference type="Gene3D" id="3.30.465.10">
    <property type="match status" value="1"/>
</dbReference>
<dbReference type="Pfam" id="PF01565">
    <property type="entry name" value="FAD_binding_4"/>
    <property type="match status" value="1"/>
</dbReference>
<gene>
    <name evidence="7" type="ORF">QO011_000833</name>
</gene>
<protein>
    <submittedName>
        <fullName evidence="7">FAD/FMN-containing dehydrogenase</fullName>
    </submittedName>
</protein>
<keyword evidence="3" id="KW-0285">Flavoprotein</keyword>
<dbReference type="Gene3D" id="3.30.70.2740">
    <property type="match status" value="1"/>
</dbReference>
<reference evidence="7 8" key="1">
    <citation type="submission" date="2023-07" db="EMBL/GenBank/DDBJ databases">
        <title>Genomic Encyclopedia of Type Strains, Phase IV (KMG-IV): sequencing the most valuable type-strain genomes for metagenomic binning, comparative biology and taxonomic classification.</title>
        <authorList>
            <person name="Goeker M."/>
        </authorList>
    </citation>
    <scope>NUCLEOTIDE SEQUENCE [LARGE SCALE GENOMIC DNA]</scope>
    <source>
        <strain evidence="7 8">DSM 19619</strain>
    </source>
</reference>
<evidence type="ECO:0000256" key="4">
    <source>
        <dbReference type="ARBA" id="ARBA00022827"/>
    </source>
</evidence>
<dbReference type="SUPFAM" id="SSF56176">
    <property type="entry name" value="FAD-binding/transporter-associated domain-like"/>
    <property type="match status" value="1"/>
</dbReference>
<dbReference type="InterPro" id="IPR016166">
    <property type="entry name" value="FAD-bd_PCMH"/>
</dbReference>
<dbReference type="Gene3D" id="3.30.70.2190">
    <property type="match status" value="1"/>
</dbReference>
<evidence type="ECO:0000259" key="6">
    <source>
        <dbReference type="PROSITE" id="PS51387"/>
    </source>
</evidence>
<evidence type="ECO:0000256" key="2">
    <source>
        <dbReference type="ARBA" id="ARBA00008000"/>
    </source>
</evidence>
<comment type="cofactor">
    <cofactor evidence="1">
        <name>FAD</name>
        <dbReference type="ChEBI" id="CHEBI:57692"/>
    </cofactor>
</comment>